<keyword evidence="3" id="KW-0539">Nucleus</keyword>
<dbReference type="InterPro" id="IPR022075">
    <property type="entry name" value="Symplekin_C"/>
</dbReference>
<evidence type="ECO:0000259" key="6">
    <source>
        <dbReference type="Pfam" id="PF12295"/>
    </source>
</evidence>
<reference evidence="7" key="1">
    <citation type="submission" date="2020-12" db="EMBL/GenBank/DDBJ databases">
        <title>Metabolic potential, ecology and presence of endohyphal bacteria is reflected in genomic diversity of Mucoromycotina.</title>
        <authorList>
            <person name="Muszewska A."/>
            <person name="Okrasinska A."/>
            <person name="Steczkiewicz K."/>
            <person name="Drgas O."/>
            <person name="Orlowska M."/>
            <person name="Perlinska-Lenart U."/>
            <person name="Aleksandrzak-Piekarczyk T."/>
            <person name="Szatraj K."/>
            <person name="Zielenkiewicz U."/>
            <person name="Pilsyk S."/>
            <person name="Malc E."/>
            <person name="Mieczkowski P."/>
            <person name="Kruszewska J.S."/>
            <person name="Biernat P."/>
            <person name="Pawlowska J."/>
        </authorList>
    </citation>
    <scope>NUCLEOTIDE SEQUENCE</scope>
    <source>
        <strain evidence="7">WA0000051536</strain>
    </source>
</reference>
<feature type="region of interest" description="Disordered" evidence="4">
    <location>
        <begin position="273"/>
        <end position="328"/>
    </location>
</feature>
<sequence length="1125" mass="126496">MAFTLHHNERYLRSLEDFESDVGSHPANAQVFATNDFLDVLYNLIKEANDQTKDVTDHDESYESEIELLKQAVRAFATVVPYVFSSVCQNEAETRLWQNVSAVKEILLQSLIHHQNQGVRFAAIKCVQVFILLQSRSEGDRSNSSSDINIALVRADHRILKVDQLLEEALSMVKIMESLLKAPDMTSPTITATLNSLVPLMKRRPQFVPELITALINWNRPPLSQLSSVQMRNVDKSVKLVFITLIRSEQLSSQRTELINAFGAVGGDAAGMFQSRSQKLKERELRERERRESSEERRSAERNTSKRSLPDPTNVSAEKRQRMGTESNVSQTNLLAGFDLETLPLPMVAEFCLAILQNTTVETLTERLPMVYPALNAATTAQAPAAPPLETKVATPPQIVGARSPDMHGVKIEPSSSYGNRSVSTPTGQGNTPEPDMIKNEGAVSSEANAGFKTITAVGRNPLPSAQERVIQSLKMQPYALAAPPEFDRRQKLEMLKLAVQRILEAEKLSQQNLPILDTTQDEDASRRQAAVTFNSPLKTTWILLIAKLVAKGVQIGKSSEDPSDGTNTDTKMDTDNLDDDSSEVDELRDMLLDFIVENLPYRQELAVQWMYEEMRMDQHYANSQDYQPKYFHWLIKLIKAALPSLRNDDRSMSKLLLDAPDLNAEVVGLLKGDMERRPERYKATIQTLHDLALFRPPVRSYCLDVLLEYCINRDNSKRAFAILDVKKWVPDHAISPIIEEFSVRSLRRLLDDPPEKVKEDGVEPAQAEPNGASAMDESGDLPKVLSEDTQAKEENVWERESVIPHLELYFALCLKKPELLESLFDVYINTTIQVQRIIRQHITGLIRNIGMHSPKLLEIIGNFAPGGETLIVRILVVLCDTGTHLNLPLRPTPELVDVVKKVYQERNLDAKFLIPVISGFNKDDIKQHMPKIIGLLNGTEAQRKIVRKVFSRIISDSGNVSAHMNAVELLVVLHNTDQNVSPKQAIEAINICFSMTDVFTSDIISKVLQHLMEQPKIPLLFMVTLIRSVAEHPDLVNLVLILLQKLISKRVWTSPKLWEGFVKCIQKTYPQSMKVVANLPKTQLMDVLTKVPGIATGLREFAEQNGLGRVLVTMNEMGLIEEEQ</sequence>
<feature type="compositionally biased region" description="Polar residues" evidence="4">
    <location>
        <begin position="414"/>
        <end position="432"/>
    </location>
</feature>
<comment type="caution">
    <text evidence="7">The sequence shown here is derived from an EMBL/GenBank/DDBJ whole genome shotgun (WGS) entry which is preliminary data.</text>
</comment>
<keyword evidence="8" id="KW-1185">Reference proteome</keyword>
<evidence type="ECO:0000256" key="1">
    <source>
        <dbReference type="ARBA" id="ARBA00004123"/>
    </source>
</evidence>
<evidence type="ECO:0000256" key="2">
    <source>
        <dbReference type="ARBA" id="ARBA00022664"/>
    </source>
</evidence>
<accession>A0A8H7PIL6</accession>
<feature type="domain" description="Symplekin C-terminal" evidence="6">
    <location>
        <begin position="910"/>
        <end position="1091"/>
    </location>
</feature>
<evidence type="ECO:0008006" key="9">
    <source>
        <dbReference type="Google" id="ProtNLM"/>
    </source>
</evidence>
<name>A0A8H7PIL6_9FUNG</name>
<keyword evidence="2" id="KW-0507">mRNA processing</keyword>
<dbReference type="SUPFAM" id="SSF48371">
    <property type="entry name" value="ARM repeat"/>
    <property type="match status" value="1"/>
</dbReference>
<dbReference type="EMBL" id="JAEPRA010000016">
    <property type="protein sequence ID" value="KAG2174657.1"/>
    <property type="molecule type" value="Genomic_DNA"/>
</dbReference>
<evidence type="ECO:0000259" key="5">
    <source>
        <dbReference type="Pfam" id="PF11935"/>
    </source>
</evidence>
<dbReference type="PANTHER" id="PTHR15245:SF20">
    <property type="entry name" value="SYMPLEKIN"/>
    <property type="match status" value="1"/>
</dbReference>
<dbReference type="AlphaFoldDB" id="A0A8H7PIL6"/>
<dbReference type="InterPro" id="IPR016024">
    <property type="entry name" value="ARM-type_fold"/>
</dbReference>
<evidence type="ECO:0000256" key="4">
    <source>
        <dbReference type="SAM" id="MobiDB-lite"/>
    </source>
</evidence>
<organism evidence="7 8">
    <name type="scientific">Umbelopsis vinacea</name>
    <dbReference type="NCBI Taxonomy" id="44442"/>
    <lineage>
        <taxon>Eukaryota</taxon>
        <taxon>Fungi</taxon>
        <taxon>Fungi incertae sedis</taxon>
        <taxon>Mucoromycota</taxon>
        <taxon>Mucoromycotina</taxon>
        <taxon>Umbelopsidomycetes</taxon>
        <taxon>Umbelopsidales</taxon>
        <taxon>Umbelopsidaceae</taxon>
        <taxon>Umbelopsis</taxon>
    </lineage>
</organism>
<dbReference type="Proteomes" id="UP000612746">
    <property type="component" value="Unassembled WGS sequence"/>
</dbReference>
<dbReference type="Gene3D" id="1.25.10.10">
    <property type="entry name" value="Leucine-rich Repeat Variant"/>
    <property type="match status" value="1"/>
</dbReference>
<dbReference type="InterPro" id="IPR011989">
    <property type="entry name" value="ARM-like"/>
</dbReference>
<dbReference type="OrthoDB" id="331600at2759"/>
<evidence type="ECO:0000313" key="7">
    <source>
        <dbReference type="EMBL" id="KAG2174657.1"/>
    </source>
</evidence>
<feature type="region of interest" description="Disordered" evidence="4">
    <location>
        <begin position="557"/>
        <end position="581"/>
    </location>
</feature>
<dbReference type="Pfam" id="PF12295">
    <property type="entry name" value="Symplekin_C"/>
    <property type="match status" value="1"/>
</dbReference>
<dbReference type="InterPro" id="IPR021850">
    <property type="entry name" value="Symplekin/Pta1"/>
</dbReference>
<feature type="region of interest" description="Disordered" evidence="4">
    <location>
        <begin position="401"/>
        <end position="439"/>
    </location>
</feature>
<dbReference type="Pfam" id="PF11935">
    <property type="entry name" value="SYMPK_PTA1_N"/>
    <property type="match status" value="1"/>
</dbReference>
<comment type="subcellular location">
    <subcellularLocation>
        <location evidence="1">Nucleus</location>
    </subcellularLocation>
</comment>
<dbReference type="GO" id="GO:0005847">
    <property type="term" value="C:mRNA cleavage and polyadenylation specificity factor complex"/>
    <property type="evidence" value="ECO:0007669"/>
    <property type="project" value="TreeGrafter"/>
</dbReference>
<feature type="domain" description="Symplekin/Pta1 N-terminal" evidence="5">
    <location>
        <begin position="67"/>
        <end position="270"/>
    </location>
</feature>
<dbReference type="PANTHER" id="PTHR15245">
    <property type="entry name" value="SYMPLEKIN-RELATED"/>
    <property type="match status" value="1"/>
</dbReference>
<feature type="non-terminal residue" evidence="7">
    <location>
        <position position="1"/>
    </location>
</feature>
<proteinExistence type="predicted"/>
<dbReference type="InterPro" id="IPR032460">
    <property type="entry name" value="Symplekin/Pta1_N"/>
</dbReference>
<feature type="compositionally biased region" description="Basic and acidic residues" evidence="4">
    <location>
        <begin position="279"/>
        <end position="304"/>
    </location>
</feature>
<gene>
    <name evidence="7" type="ORF">INT44_006921</name>
</gene>
<evidence type="ECO:0000313" key="8">
    <source>
        <dbReference type="Proteomes" id="UP000612746"/>
    </source>
</evidence>
<dbReference type="GO" id="GO:0006397">
    <property type="term" value="P:mRNA processing"/>
    <property type="evidence" value="ECO:0007669"/>
    <property type="project" value="UniProtKB-KW"/>
</dbReference>
<feature type="region of interest" description="Disordered" evidence="4">
    <location>
        <begin position="755"/>
        <end position="780"/>
    </location>
</feature>
<protein>
    <recommendedName>
        <fullName evidence="9">Symplekin</fullName>
    </recommendedName>
</protein>
<evidence type="ECO:0000256" key="3">
    <source>
        <dbReference type="ARBA" id="ARBA00023242"/>
    </source>
</evidence>